<evidence type="ECO:0000313" key="1">
    <source>
        <dbReference type="EMBL" id="AKS33986.1"/>
    </source>
</evidence>
<dbReference type="PATRIC" id="fig|134601.6.peg.4379"/>
<accession>A0A0K0X9D4</accession>
<dbReference type="EMBL" id="CP012150">
    <property type="protein sequence ID" value="AKS33986.1"/>
    <property type="molecule type" value="Genomic_DNA"/>
</dbReference>
<proteinExistence type="predicted"/>
<gene>
    <name evidence="1" type="ORF">AFA91_21205</name>
</gene>
<protein>
    <submittedName>
        <fullName evidence="1">Uncharacterized protein</fullName>
    </submittedName>
</protein>
<dbReference type="AlphaFoldDB" id="A0A0K0X9D4"/>
<dbReference type="OrthoDB" id="4746947at2"/>
<organism evidence="1 2">
    <name type="scientific">Mycolicibacterium goodii</name>
    <name type="common">Mycobacterium goodii</name>
    <dbReference type="NCBI Taxonomy" id="134601"/>
    <lineage>
        <taxon>Bacteria</taxon>
        <taxon>Bacillati</taxon>
        <taxon>Actinomycetota</taxon>
        <taxon>Actinomycetes</taxon>
        <taxon>Mycobacteriales</taxon>
        <taxon>Mycobacteriaceae</taxon>
        <taxon>Mycolicibacterium</taxon>
    </lineage>
</organism>
<dbReference type="RefSeq" id="WP_049746435.1">
    <property type="nucleotide sequence ID" value="NZ_CP012150.1"/>
</dbReference>
<dbReference type="STRING" id="134601.AFA91_21205"/>
<reference evidence="1 2" key="1">
    <citation type="submission" date="2015-07" db="EMBL/GenBank/DDBJ databases">
        <title>Complete genome sequence of Mycobacterium goodii X7B, a facultative thermophilic biodesulfurizing bacterium.</title>
        <authorList>
            <person name="Yu B."/>
            <person name="Li F."/>
            <person name="Xu P."/>
        </authorList>
    </citation>
    <scope>NUCLEOTIDE SEQUENCE [LARGE SCALE GENOMIC DNA]</scope>
    <source>
        <strain evidence="1 2">X7B</strain>
    </source>
</reference>
<evidence type="ECO:0000313" key="2">
    <source>
        <dbReference type="Proteomes" id="UP000062255"/>
    </source>
</evidence>
<dbReference type="KEGG" id="mgo:AFA91_21205"/>
<sequence length="68" mass="6985">MTTDPDHLRARVAEVLAGLPDLAADGSELVDTDIDLLAARLEQAHDLLVQALETVDKGQVGGPPAAGA</sequence>
<dbReference type="Proteomes" id="UP000062255">
    <property type="component" value="Chromosome"/>
</dbReference>
<name>A0A0K0X9D4_MYCGD</name>